<sequence length="176" mass="19453">MNKKQKNRLEMYFVILIALTILSALSLVALEDSIGGSLDYFILKMSLTLQGTISVVVMGVGYIGMWYLSERLDWLKEDAQQAPSDTETNYREKKLFLKTGIGGAAYLLIYGAILMLSILSYHDGNIFKIATSGAGLAGFLLSLLSGIAIWQLQLRLDWMAEEQGKAEQSDSNTLSN</sequence>
<dbReference type="Proteomes" id="UP000321124">
    <property type="component" value="Chromosome"/>
</dbReference>
<gene>
    <name evidence="2" type="ORF">D0436_11930</name>
</gene>
<feature type="transmembrane region" description="Helical" evidence="1">
    <location>
        <begin position="12"/>
        <end position="29"/>
    </location>
</feature>
<proteinExistence type="predicted"/>
<evidence type="ECO:0000313" key="3">
    <source>
        <dbReference type="Proteomes" id="UP000321124"/>
    </source>
</evidence>
<evidence type="ECO:0000313" key="2">
    <source>
        <dbReference type="EMBL" id="QDZ91118.1"/>
    </source>
</evidence>
<accession>A0A5B8QYM3</accession>
<organism evidence="2 3">
    <name type="scientific">Shewanella decolorationis</name>
    <dbReference type="NCBI Taxonomy" id="256839"/>
    <lineage>
        <taxon>Bacteria</taxon>
        <taxon>Pseudomonadati</taxon>
        <taxon>Pseudomonadota</taxon>
        <taxon>Gammaproteobacteria</taxon>
        <taxon>Alteromonadales</taxon>
        <taxon>Shewanellaceae</taxon>
        <taxon>Shewanella</taxon>
    </lineage>
</organism>
<reference evidence="2 3" key="1">
    <citation type="journal article" date="2019" name="Ecotoxicol. Environ. Saf.">
        <title>Microbial characterization of heavy metal resistant bacterial strains isolated from an electroplating wastewater treatment plant.</title>
        <authorList>
            <person name="Cai X."/>
            <person name="Zheng X."/>
            <person name="Zhang D."/>
            <person name="Iqbal W."/>
            <person name="Liu C."/>
            <person name="Yang B."/>
            <person name="Zhao X."/>
            <person name="Lu X."/>
            <person name="Mao Y."/>
        </authorList>
    </citation>
    <scope>NUCLEOTIDE SEQUENCE [LARGE SCALE GENOMIC DNA]</scope>
    <source>
        <strain evidence="2 3">Ni1-3</strain>
    </source>
</reference>
<feature type="transmembrane region" description="Helical" evidence="1">
    <location>
        <begin position="126"/>
        <end position="150"/>
    </location>
</feature>
<keyword evidence="1" id="KW-0472">Membrane</keyword>
<keyword evidence="1" id="KW-1133">Transmembrane helix</keyword>
<dbReference type="RefSeq" id="WP_208658873.1">
    <property type="nucleotide sequence ID" value="NZ_CP031775.2"/>
</dbReference>
<dbReference type="EMBL" id="CP031775">
    <property type="protein sequence ID" value="QDZ91118.1"/>
    <property type="molecule type" value="Genomic_DNA"/>
</dbReference>
<feature type="transmembrane region" description="Helical" evidence="1">
    <location>
        <begin position="49"/>
        <end position="68"/>
    </location>
</feature>
<evidence type="ECO:0000256" key="1">
    <source>
        <dbReference type="SAM" id="Phobius"/>
    </source>
</evidence>
<feature type="transmembrane region" description="Helical" evidence="1">
    <location>
        <begin position="101"/>
        <end position="120"/>
    </location>
</feature>
<dbReference type="AlphaFoldDB" id="A0A5B8QYM3"/>
<name>A0A5B8QYM3_9GAMM</name>
<dbReference type="KEGG" id="sdeo:D0436_11930"/>
<protein>
    <submittedName>
        <fullName evidence="2">Uncharacterized protein</fullName>
    </submittedName>
</protein>
<keyword evidence="1" id="KW-0812">Transmembrane</keyword>